<feature type="domain" description="AAA+ ATPase" evidence="3">
    <location>
        <begin position="239"/>
        <end position="427"/>
    </location>
</feature>
<dbReference type="OrthoDB" id="5116at2759"/>
<evidence type="ECO:0000259" key="3">
    <source>
        <dbReference type="SMART" id="SM00382"/>
    </source>
</evidence>
<sequence>MDSLPQSTSMSPAYAPFIGCRWPGTLSASLVCAVDLPSREGRQALARHVWREGGLEVMAFDSADGAASWVARAAQQRSLSLRVATSMRTTERAVRARAGRECRVFDVAHVADQNGLVALISKCKTSVFLKCFSTTEMARSVAPALRLPTGARPIRVGSDRASSGAALTASRDQGASSRGAALSSPQRWGDSRSQSDAGAVLRVSTPITRRTRGVGAPSVGRAQGQRRSRLGQAQPRLPPSDPVFVTGDAGAGKTTLLKTVKRHLVEMDPFMGMCATTGIAACCLGGLTLHSWLGLVPSAVAAAATGASPSDVAALLPVPARRRIRAARILVIDEISMLDTTLLDAIDGLCRFVRSTPTSPMGGLTVLFCGDFVQLAPGSFSFRAVVWKALFGKRAVVLATAHRHGGDPSYLGLLRRLRRAELTEADVLALQSRVVDGVAPVDAVSLYATVEEARRHNQHRLGALGKRTITYVAENFGGRLSSDAARVVLDSLTPAPDSLVLCLNAAVLAVSNVYFHRHGVCSGCRGTVVGFQASGGAQGEAEELPMVEFKLPSGVLRRIVVSRTNFMAATVTGDAAGHSSSHSSSYNPVRRQLPLVLGWALTIHKAQGMTLELAYVTLSCVFTFSMVYVACSRVRSLGSLFLKTFDTSLVTVSREALSFHDELDHVPLM</sequence>
<dbReference type="CDD" id="cd18809">
    <property type="entry name" value="SF1_C_RecD"/>
    <property type="match status" value="1"/>
</dbReference>
<evidence type="ECO:0000313" key="5">
    <source>
        <dbReference type="Proteomes" id="UP000218209"/>
    </source>
</evidence>
<evidence type="ECO:0000313" key="4">
    <source>
        <dbReference type="EMBL" id="OSX70445.1"/>
    </source>
</evidence>
<dbReference type="Proteomes" id="UP000218209">
    <property type="component" value="Unassembled WGS sequence"/>
</dbReference>
<gene>
    <name evidence="4" type="ORF">BU14_0753s0005</name>
</gene>
<protein>
    <recommendedName>
        <fullName evidence="1">ATP-dependent DNA helicase</fullName>
        <ecNumber evidence="1">5.6.2.3</ecNumber>
    </recommendedName>
</protein>
<name>A0A1X6NPE6_PORUM</name>
<keyword evidence="1" id="KW-0347">Helicase</keyword>
<dbReference type="AlphaFoldDB" id="A0A1X6NPE6"/>
<proteinExistence type="inferred from homology"/>
<accession>A0A1X6NPE6</accession>
<dbReference type="SMART" id="SM00382">
    <property type="entry name" value="AAA"/>
    <property type="match status" value="1"/>
</dbReference>
<dbReference type="EC" id="5.6.2.3" evidence="1"/>
<dbReference type="GO" id="GO:0000723">
    <property type="term" value="P:telomere maintenance"/>
    <property type="evidence" value="ECO:0007669"/>
    <property type="project" value="InterPro"/>
</dbReference>
<keyword evidence="1" id="KW-0227">DNA damage</keyword>
<organism evidence="4 5">
    <name type="scientific">Porphyra umbilicalis</name>
    <name type="common">Purple laver</name>
    <name type="synonym">Red alga</name>
    <dbReference type="NCBI Taxonomy" id="2786"/>
    <lineage>
        <taxon>Eukaryota</taxon>
        <taxon>Rhodophyta</taxon>
        <taxon>Bangiophyceae</taxon>
        <taxon>Bangiales</taxon>
        <taxon>Bangiaceae</taxon>
        <taxon>Porphyra</taxon>
    </lineage>
</organism>
<keyword evidence="1" id="KW-0233">DNA recombination</keyword>
<comment type="cofactor">
    <cofactor evidence="1">
        <name>Mg(2+)</name>
        <dbReference type="ChEBI" id="CHEBI:18420"/>
    </cofactor>
</comment>
<feature type="compositionally biased region" description="Polar residues" evidence="2">
    <location>
        <begin position="183"/>
        <end position="196"/>
    </location>
</feature>
<keyword evidence="1" id="KW-0234">DNA repair</keyword>
<dbReference type="EMBL" id="KV919256">
    <property type="protein sequence ID" value="OSX70445.1"/>
    <property type="molecule type" value="Genomic_DNA"/>
</dbReference>
<feature type="region of interest" description="Disordered" evidence="2">
    <location>
        <begin position="152"/>
        <end position="245"/>
    </location>
</feature>
<keyword evidence="1" id="KW-0547">Nucleotide-binding</keyword>
<reference evidence="4 5" key="1">
    <citation type="submission" date="2017-03" db="EMBL/GenBank/DDBJ databases">
        <title>WGS assembly of Porphyra umbilicalis.</title>
        <authorList>
            <person name="Brawley S.H."/>
            <person name="Blouin N.A."/>
            <person name="Ficko-Blean E."/>
            <person name="Wheeler G.L."/>
            <person name="Lohr M."/>
            <person name="Goodson H.V."/>
            <person name="Jenkins J.W."/>
            <person name="Blaby-Haas C.E."/>
            <person name="Helliwell K.E."/>
            <person name="Chan C."/>
            <person name="Marriage T."/>
            <person name="Bhattacharya D."/>
            <person name="Klein A.S."/>
            <person name="Badis Y."/>
            <person name="Brodie J."/>
            <person name="Cao Y."/>
            <person name="Collen J."/>
            <person name="Dittami S.M."/>
            <person name="Gachon C.M."/>
            <person name="Green B.R."/>
            <person name="Karpowicz S."/>
            <person name="Kim J.W."/>
            <person name="Kudahl U."/>
            <person name="Lin S."/>
            <person name="Michel G."/>
            <person name="Mittag M."/>
            <person name="Olson B.J."/>
            <person name="Pangilinan J."/>
            <person name="Peng Y."/>
            <person name="Qiu H."/>
            <person name="Shu S."/>
            <person name="Singer J.T."/>
            <person name="Smith A.G."/>
            <person name="Sprecher B.N."/>
            <person name="Wagner V."/>
            <person name="Wang W."/>
            <person name="Wang Z.-Y."/>
            <person name="Yan J."/>
            <person name="Yarish C."/>
            <person name="Zoeuner-Riek S."/>
            <person name="Zhuang Y."/>
            <person name="Zou Y."/>
            <person name="Lindquist E.A."/>
            <person name="Grimwood J."/>
            <person name="Barry K."/>
            <person name="Rokhsar D.S."/>
            <person name="Schmutz J."/>
            <person name="Stiller J.W."/>
            <person name="Grossman A.R."/>
            <person name="Prochnik S.E."/>
        </authorList>
    </citation>
    <scope>NUCLEOTIDE SEQUENCE [LARGE SCALE GENOMIC DNA]</scope>
    <source>
        <strain evidence="4">4086291</strain>
    </source>
</reference>
<dbReference type="GO" id="GO:0043139">
    <property type="term" value="F:5'-3' DNA helicase activity"/>
    <property type="evidence" value="ECO:0007669"/>
    <property type="project" value="UniProtKB-EC"/>
</dbReference>
<dbReference type="Pfam" id="PF05970">
    <property type="entry name" value="PIF1"/>
    <property type="match status" value="1"/>
</dbReference>
<dbReference type="PANTHER" id="PTHR47642:SF5">
    <property type="entry name" value="ATP-DEPENDENT DNA HELICASE"/>
    <property type="match status" value="1"/>
</dbReference>
<evidence type="ECO:0000256" key="1">
    <source>
        <dbReference type="RuleBase" id="RU363044"/>
    </source>
</evidence>
<dbReference type="GO" id="GO:0006281">
    <property type="term" value="P:DNA repair"/>
    <property type="evidence" value="ECO:0007669"/>
    <property type="project" value="UniProtKB-KW"/>
</dbReference>
<comment type="catalytic activity">
    <reaction evidence="1">
        <text>ATP + H2O = ADP + phosphate + H(+)</text>
        <dbReference type="Rhea" id="RHEA:13065"/>
        <dbReference type="ChEBI" id="CHEBI:15377"/>
        <dbReference type="ChEBI" id="CHEBI:15378"/>
        <dbReference type="ChEBI" id="CHEBI:30616"/>
        <dbReference type="ChEBI" id="CHEBI:43474"/>
        <dbReference type="ChEBI" id="CHEBI:456216"/>
        <dbReference type="EC" id="5.6.2.3"/>
    </reaction>
</comment>
<keyword evidence="5" id="KW-1185">Reference proteome</keyword>
<dbReference type="GO" id="GO:0005524">
    <property type="term" value="F:ATP binding"/>
    <property type="evidence" value="ECO:0007669"/>
    <property type="project" value="UniProtKB-KW"/>
</dbReference>
<dbReference type="GO" id="GO:0016887">
    <property type="term" value="F:ATP hydrolysis activity"/>
    <property type="evidence" value="ECO:0007669"/>
    <property type="project" value="RHEA"/>
</dbReference>
<dbReference type="InterPro" id="IPR051055">
    <property type="entry name" value="PIF1_helicase"/>
</dbReference>
<keyword evidence="1" id="KW-0067">ATP-binding</keyword>
<evidence type="ECO:0000256" key="2">
    <source>
        <dbReference type="SAM" id="MobiDB-lite"/>
    </source>
</evidence>
<keyword evidence="1" id="KW-0378">Hydrolase</keyword>
<dbReference type="InterPro" id="IPR010285">
    <property type="entry name" value="DNA_helicase_pif1-like_DEAD"/>
</dbReference>
<dbReference type="GO" id="GO:0006310">
    <property type="term" value="P:DNA recombination"/>
    <property type="evidence" value="ECO:0007669"/>
    <property type="project" value="UniProtKB-KW"/>
</dbReference>
<dbReference type="PANTHER" id="PTHR47642">
    <property type="entry name" value="ATP-DEPENDENT DNA HELICASE"/>
    <property type="match status" value="1"/>
</dbReference>
<comment type="similarity">
    <text evidence="1">Belongs to the helicase family.</text>
</comment>
<dbReference type="SUPFAM" id="SSF52540">
    <property type="entry name" value="P-loop containing nucleoside triphosphate hydrolases"/>
    <property type="match status" value="2"/>
</dbReference>
<dbReference type="InterPro" id="IPR003593">
    <property type="entry name" value="AAA+_ATPase"/>
</dbReference>
<dbReference type="InterPro" id="IPR027417">
    <property type="entry name" value="P-loop_NTPase"/>
</dbReference>
<dbReference type="Gene3D" id="3.40.50.300">
    <property type="entry name" value="P-loop containing nucleotide triphosphate hydrolases"/>
    <property type="match status" value="2"/>
</dbReference>